<gene>
    <name evidence="6" type="ORF">SFRICE_017887</name>
</gene>
<organism evidence="6">
    <name type="scientific">Spodoptera frugiperda</name>
    <name type="common">Fall armyworm</name>
    <dbReference type="NCBI Taxonomy" id="7108"/>
    <lineage>
        <taxon>Eukaryota</taxon>
        <taxon>Metazoa</taxon>
        <taxon>Ecdysozoa</taxon>
        <taxon>Arthropoda</taxon>
        <taxon>Hexapoda</taxon>
        <taxon>Insecta</taxon>
        <taxon>Pterygota</taxon>
        <taxon>Neoptera</taxon>
        <taxon>Endopterygota</taxon>
        <taxon>Lepidoptera</taxon>
        <taxon>Glossata</taxon>
        <taxon>Ditrysia</taxon>
        <taxon>Noctuoidea</taxon>
        <taxon>Noctuidae</taxon>
        <taxon>Amphipyrinae</taxon>
        <taxon>Spodoptera</taxon>
    </lineage>
</organism>
<evidence type="ECO:0000256" key="4">
    <source>
        <dbReference type="ARBA" id="ARBA00023180"/>
    </source>
</evidence>
<dbReference type="GO" id="GO:0006508">
    <property type="term" value="P:proteolysis"/>
    <property type="evidence" value="ECO:0007669"/>
    <property type="project" value="InterPro"/>
</dbReference>
<comment type="similarity">
    <text evidence="1">Belongs to the peptidase M2 family.</text>
</comment>
<accession>A0A2H1V8R2</accession>
<sequence length="118" mass="13275">MSPSPLSPASNPQNPARAPAGHLASTTPRTRAEKHLFSHSTQHTAHISALVESRPYWGIGDWEGRDLMSRGHSQHWSQILEATIGERVISSSALNRYYRPLYVLLEKFVRAHRVPIGW</sequence>
<keyword evidence="3" id="KW-1015">Disulfide bond</keyword>
<keyword evidence="2" id="KW-0732">Signal</keyword>
<evidence type="ECO:0000256" key="3">
    <source>
        <dbReference type="ARBA" id="ARBA00023157"/>
    </source>
</evidence>
<dbReference type="InterPro" id="IPR001548">
    <property type="entry name" value="Peptidase_M2"/>
</dbReference>
<evidence type="ECO:0000313" key="6">
    <source>
        <dbReference type="EMBL" id="SOQ37225.1"/>
    </source>
</evidence>
<protein>
    <submittedName>
        <fullName evidence="6">SFRICE_017887</fullName>
    </submittedName>
</protein>
<dbReference type="GO" id="GO:0016020">
    <property type="term" value="C:membrane"/>
    <property type="evidence" value="ECO:0007669"/>
    <property type="project" value="InterPro"/>
</dbReference>
<dbReference type="Pfam" id="PF01401">
    <property type="entry name" value="Peptidase_M2"/>
    <property type="match status" value="1"/>
</dbReference>
<dbReference type="SUPFAM" id="SSF55486">
    <property type="entry name" value="Metalloproteases ('zincins'), catalytic domain"/>
    <property type="match status" value="1"/>
</dbReference>
<dbReference type="GO" id="GO:0008237">
    <property type="term" value="F:metallopeptidase activity"/>
    <property type="evidence" value="ECO:0007669"/>
    <property type="project" value="InterPro"/>
</dbReference>
<reference evidence="6" key="1">
    <citation type="submission" date="2016-07" db="EMBL/GenBank/DDBJ databases">
        <authorList>
            <person name="Bretaudeau A."/>
        </authorList>
    </citation>
    <scope>NUCLEOTIDE SEQUENCE</scope>
    <source>
        <strain evidence="6">Rice</strain>
        <tissue evidence="6">Whole body</tissue>
    </source>
</reference>
<dbReference type="EMBL" id="ODYU01001260">
    <property type="protein sequence ID" value="SOQ37225.1"/>
    <property type="molecule type" value="Genomic_DNA"/>
</dbReference>
<evidence type="ECO:0000256" key="5">
    <source>
        <dbReference type="SAM" id="MobiDB-lite"/>
    </source>
</evidence>
<dbReference type="GO" id="GO:0008241">
    <property type="term" value="F:peptidyl-dipeptidase activity"/>
    <property type="evidence" value="ECO:0007669"/>
    <property type="project" value="InterPro"/>
</dbReference>
<name>A0A2H1V8R2_SPOFR</name>
<proteinExistence type="inferred from homology"/>
<dbReference type="AlphaFoldDB" id="A0A2H1V8R2"/>
<feature type="region of interest" description="Disordered" evidence="5">
    <location>
        <begin position="1"/>
        <end position="28"/>
    </location>
</feature>
<feature type="compositionally biased region" description="Polar residues" evidence="5">
    <location>
        <begin position="1"/>
        <end position="14"/>
    </location>
</feature>
<evidence type="ECO:0000256" key="1">
    <source>
        <dbReference type="ARBA" id="ARBA00008139"/>
    </source>
</evidence>
<keyword evidence="4" id="KW-0325">Glycoprotein</keyword>
<evidence type="ECO:0000256" key="2">
    <source>
        <dbReference type="ARBA" id="ARBA00022729"/>
    </source>
</evidence>